<dbReference type="GO" id="GO:0007023">
    <property type="term" value="P:post-chaperonin tubulin folding pathway"/>
    <property type="evidence" value="ECO:0007669"/>
    <property type="project" value="InterPro"/>
</dbReference>
<comment type="similarity">
    <text evidence="1">Belongs to the TBCD family.</text>
</comment>
<dbReference type="PANTHER" id="PTHR12658">
    <property type="entry name" value="BETA-TUBULIN COFACTOR D"/>
    <property type="match status" value="1"/>
</dbReference>
<proteinExistence type="inferred from homology"/>
<dbReference type="InterPro" id="IPR022577">
    <property type="entry name" value="TBCD_C"/>
</dbReference>
<protein>
    <recommendedName>
        <fullName evidence="2">Tubulin-specific chaperone D</fullName>
    </recommendedName>
</protein>
<dbReference type="InterPro" id="IPR058033">
    <property type="entry name" value="ARM_TBCD_2nd"/>
</dbReference>
<dbReference type="GO" id="GO:0016328">
    <property type="term" value="C:lateral plasma membrane"/>
    <property type="evidence" value="ECO:0007669"/>
    <property type="project" value="TreeGrafter"/>
</dbReference>
<evidence type="ECO:0000259" key="4">
    <source>
        <dbReference type="Pfam" id="PF12612"/>
    </source>
</evidence>
<dbReference type="GO" id="GO:0034333">
    <property type="term" value="P:adherens junction assembly"/>
    <property type="evidence" value="ECO:0007669"/>
    <property type="project" value="TreeGrafter"/>
</dbReference>
<dbReference type="PANTHER" id="PTHR12658:SF0">
    <property type="entry name" value="TUBULIN-SPECIFIC CHAPERONE D"/>
    <property type="match status" value="1"/>
</dbReference>
<dbReference type="Pfam" id="PF23579">
    <property type="entry name" value="ARM_TBCD"/>
    <property type="match status" value="1"/>
</dbReference>
<dbReference type="Gene3D" id="1.25.10.10">
    <property type="entry name" value="Leucine-rich Repeat Variant"/>
    <property type="match status" value="2"/>
</dbReference>
<dbReference type="Pfam" id="PF25767">
    <property type="entry name" value="ARM_TBCD_2nd"/>
    <property type="match status" value="1"/>
</dbReference>
<keyword evidence="7" id="KW-1185">Reference proteome</keyword>
<dbReference type="GO" id="GO:0007021">
    <property type="term" value="P:tubulin complex assembly"/>
    <property type="evidence" value="ECO:0007669"/>
    <property type="project" value="InterPro"/>
</dbReference>
<gene>
    <name evidence="6" type="ORF">DMAD_13301</name>
</gene>
<dbReference type="InterPro" id="IPR033162">
    <property type="entry name" value="TBCD"/>
</dbReference>
<dbReference type="EMBL" id="AP029264">
    <property type="protein sequence ID" value="BFF96020.1"/>
    <property type="molecule type" value="Genomic_DNA"/>
</dbReference>
<accession>A0AAU9FKF5</accession>
<dbReference type="AlphaFoldDB" id="A0AAU9FKF5"/>
<reference evidence="6 7" key="1">
    <citation type="submission" date="2024-02" db="EMBL/GenBank/DDBJ databases">
        <title>A chromosome-level genome assembly of Drosophila madeirensis, a fruit fly species endemic to Madeira island.</title>
        <authorList>
            <person name="Tomihara K."/>
            <person name="Llopart A."/>
            <person name="Yamamoto D."/>
        </authorList>
    </citation>
    <scope>NUCLEOTIDE SEQUENCE [LARGE SCALE GENOMIC DNA]</scope>
    <source>
        <strain evidence="6 7">RF1</strain>
    </source>
</reference>
<evidence type="ECO:0000313" key="6">
    <source>
        <dbReference type="EMBL" id="BFF96020.1"/>
    </source>
</evidence>
<organism evidence="6 7">
    <name type="scientific">Drosophila madeirensis</name>
    <name type="common">Fruit fly</name>
    <dbReference type="NCBI Taxonomy" id="30013"/>
    <lineage>
        <taxon>Eukaryota</taxon>
        <taxon>Metazoa</taxon>
        <taxon>Ecdysozoa</taxon>
        <taxon>Arthropoda</taxon>
        <taxon>Hexapoda</taxon>
        <taxon>Insecta</taxon>
        <taxon>Pterygota</taxon>
        <taxon>Neoptera</taxon>
        <taxon>Endopterygota</taxon>
        <taxon>Diptera</taxon>
        <taxon>Brachycera</taxon>
        <taxon>Muscomorpha</taxon>
        <taxon>Ephydroidea</taxon>
        <taxon>Drosophilidae</taxon>
        <taxon>Drosophila</taxon>
        <taxon>Sophophora</taxon>
    </lineage>
</organism>
<dbReference type="GO" id="GO:0000226">
    <property type="term" value="P:microtubule cytoskeleton organization"/>
    <property type="evidence" value="ECO:0007669"/>
    <property type="project" value="TreeGrafter"/>
</dbReference>
<evidence type="ECO:0000256" key="2">
    <source>
        <dbReference type="ARBA" id="ARBA00015003"/>
    </source>
</evidence>
<dbReference type="GO" id="GO:0048487">
    <property type="term" value="F:beta-tubulin binding"/>
    <property type="evidence" value="ECO:0007669"/>
    <property type="project" value="InterPro"/>
</dbReference>
<name>A0AAU9FKF5_DROMD</name>
<dbReference type="SUPFAM" id="SSF48371">
    <property type="entry name" value="ARM repeat"/>
    <property type="match status" value="1"/>
</dbReference>
<evidence type="ECO:0000256" key="1">
    <source>
        <dbReference type="ARBA" id="ARBA00006853"/>
    </source>
</evidence>
<evidence type="ECO:0000259" key="5">
    <source>
        <dbReference type="Pfam" id="PF25767"/>
    </source>
</evidence>
<dbReference type="InterPro" id="IPR016024">
    <property type="entry name" value="ARM-type_fold"/>
</dbReference>
<feature type="domain" description="Tubulin-folding cofactor D ARM repeats" evidence="5">
    <location>
        <begin position="290"/>
        <end position="527"/>
    </location>
</feature>
<dbReference type="Proteomes" id="UP001500889">
    <property type="component" value="Chromosome U"/>
</dbReference>
<sequence length="1196" mass="134988">MMSNQGLESKDDELPANTLELFTELDQVLQMIENIKSIDDAAFEREFQNYAQVLSRYQEQPHLLDPHLELLLGRLLAKIRVEDSPVGERDAAFKYLYIICKVRTYKVLVKFMPHELSDLEFVLDLLGQQDPNAHEKWETRYILLLWMSIVVLNPFHMSRLDAYETSPSVPAVNCVLTNNVQSNKSSKMERIFELCKLYVSTNDTCSSMAAYLAAKFFVRIDIKDLYLERFLDWIIGQHQADTVNVKFGQLAAVAAILKHGKREDLLPYADKLLHWITSCQYKDGNDFLKYKFYVKIVQRLGLVHLKPRIASWRYKRGTRSLATNLNQHPGATGAQSAAAVDGADGDAGEEIIVPDSIEEVIEELLQALRSGGNDIRWSAAKGLGRVTNRLPKELADEVIGSVIDILNPLETHEAWHGGCLALAELAKRGLLLPHRLEELVPLLMQALFYDEMKGYMSVGQHIRDAACYMCWAFARAYNPDDVKPFVQKISSGLLTVAVFDREVNCRRAASAAFQESVGRLGNFPFGIEISVTTDFFSVGIRQNSYLNISDFIAQYEVYREPLISHLVQHKVGHWDTTIRELTAKALHKLTLWEPEYMAAVVLPQLLAKTDTIDINSRHGCVLAMGEITLALRKLEMSSNPAVVYLSNQRIVELNELLRNFQMKNFYRGMSGELLKSSTADFIRNCSLAKLQVTHDCLLSWQSVIDLCLITKNPAIRESGVEAFAELCRAYYCVDNRSDQNESIIRSYLRGAENDLDEHIRMGYIAALGVLPSFMLRPHLSAVLESLVKHSLTPLQAVLAGDMVHQEHENIQTYRWSEARMESIKALTKVVQAVGYEGSIDTFSEPANFNKVIVCLLRALEEYTLDNRGDIGAWVREAAMQSLYQIVTQCPPSMLSPEHVHQIVVGFMQQAVEKIDRTRGLAGRLCCKLIHAEPRIPHIREHEKLLEIFPADVSSVLWLFADHTFPLFCQLLGLPDYSKRVLLGLTASIGQLTESLIKYASTALFQFLRSNPTMVPRLCTEIVEIFQENLLNERVTYPMLSFLDILIGSGTTDMVLHDESNTFVEDIYRLLNLEVKGYKKLYKTATSISAFCQLIQVPRLSKRVLSKLSVFLGLQHVHVRKTAATKLYEALALHGDVTDIPEDNMDEILTLLSETDWTMPLVEVRPLRNQLCQLMGIKPPLSCVAAAAVAASAAADK</sequence>
<evidence type="ECO:0000313" key="7">
    <source>
        <dbReference type="Proteomes" id="UP001500889"/>
    </source>
</evidence>
<dbReference type="GO" id="GO:0005096">
    <property type="term" value="F:GTPase activator activity"/>
    <property type="evidence" value="ECO:0007669"/>
    <property type="project" value="InterPro"/>
</dbReference>
<dbReference type="GO" id="GO:0070830">
    <property type="term" value="P:bicellular tight junction assembly"/>
    <property type="evidence" value="ECO:0007669"/>
    <property type="project" value="TreeGrafter"/>
</dbReference>
<dbReference type="Pfam" id="PF12612">
    <property type="entry name" value="TFCD_C"/>
    <property type="match status" value="1"/>
</dbReference>
<dbReference type="FunFam" id="1.25.10.10:FF:001055">
    <property type="entry name" value="Tubulin-specific chaperone d"/>
    <property type="match status" value="1"/>
</dbReference>
<feature type="domain" description="Tubulin-folding cofactor D C-terminal" evidence="4">
    <location>
        <begin position="900"/>
        <end position="1082"/>
    </location>
</feature>
<keyword evidence="3" id="KW-0143">Chaperone</keyword>
<dbReference type="InterPro" id="IPR011989">
    <property type="entry name" value="ARM-like"/>
</dbReference>
<evidence type="ECO:0000256" key="3">
    <source>
        <dbReference type="ARBA" id="ARBA00023186"/>
    </source>
</evidence>